<dbReference type="InterPro" id="IPR027417">
    <property type="entry name" value="P-loop_NTPase"/>
</dbReference>
<gene>
    <name evidence="1" type="ORF">F6X38_15520</name>
</gene>
<name>A0A7V7PMI0_9HYPH</name>
<dbReference type="EMBL" id="VZDO01000013">
    <property type="protein sequence ID" value="KAB0678444.1"/>
    <property type="molecule type" value="Genomic_DNA"/>
</dbReference>
<evidence type="ECO:0000313" key="2">
    <source>
        <dbReference type="Proteomes" id="UP000432089"/>
    </source>
</evidence>
<dbReference type="Proteomes" id="UP000432089">
    <property type="component" value="Unassembled WGS sequence"/>
</dbReference>
<organism evidence="1 2">
    <name type="scientific">Plantimonas leprariae</name>
    <dbReference type="NCBI Taxonomy" id="2615207"/>
    <lineage>
        <taxon>Bacteria</taxon>
        <taxon>Pseudomonadati</taxon>
        <taxon>Pseudomonadota</taxon>
        <taxon>Alphaproteobacteria</taxon>
        <taxon>Hyphomicrobiales</taxon>
        <taxon>Aurantimonadaceae</taxon>
        <taxon>Plantimonas</taxon>
    </lineage>
</organism>
<dbReference type="Gene3D" id="3.40.50.300">
    <property type="entry name" value="P-loop containing nucleotide triphosphate hydrolases"/>
    <property type="match status" value="1"/>
</dbReference>
<comment type="caution">
    <text evidence="1">The sequence shown here is derived from an EMBL/GenBank/DDBJ whole genome shotgun (WGS) entry which is preliminary data.</text>
</comment>
<evidence type="ECO:0000313" key="1">
    <source>
        <dbReference type="EMBL" id="KAB0678444.1"/>
    </source>
</evidence>
<proteinExistence type="predicted"/>
<accession>A0A7V7PMI0</accession>
<reference evidence="1 2" key="1">
    <citation type="submission" date="2019-09" db="EMBL/GenBank/DDBJ databases">
        <title>YIM 132180 draft genome.</title>
        <authorList>
            <person name="Zhang K."/>
        </authorList>
    </citation>
    <scope>NUCLEOTIDE SEQUENCE [LARGE SCALE GENOMIC DNA]</scope>
    <source>
        <strain evidence="1 2">YIM 132180</strain>
    </source>
</reference>
<dbReference type="RefSeq" id="WP_150971168.1">
    <property type="nucleotide sequence ID" value="NZ_VZDO01000013.1"/>
</dbReference>
<dbReference type="AlphaFoldDB" id="A0A7V7PMI0"/>
<protein>
    <submittedName>
        <fullName evidence="1">Uncharacterized protein</fullName>
    </submittedName>
</protein>
<keyword evidence="2" id="KW-1185">Reference proteome</keyword>
<dbReference type="SUPFAM" id="SSF52540">
    <property type="entry name" value="P-loop containing nucleoside triphosphate hydrolases"/>
    <property type="match status" value="1"/>
</dbReference>
<sequence>MTRTKRDMMSRKARKLALKLIIVASNKGGQGKSLVSQLTADHAFLHGTPLGVAQIDNQARLARSLGRQVLTIDSLPGSARRDPGAEARAFTPLYAMIEKAAQRQANVLIDVGANQAGRFIAWAGLVDLPEDLATWGFEAIAMTPFVAEAEGIRQGGRTAAAMLECFPDARLVLIENERDGLVADLHPASDAAAAYREVIEPLKNRASVLRMPAVEAGSWRLFEGAHCRPVQVAGMAIEKVMSITGLPRPEAKIARGDVAAFAGIVFAELDRVLLWQNREDGDV</sequence>